<reference evidence="1 2" key="1">
    <citation type="journal article" date="2020" name="Nat. Food">
        <title>A phased Vanilla planifolia genome enables genetic improvement of flavour and production.</title>
        <authorList>
            <person name="Hasing T."/>
            <person name="Tang H."/>
            <person name="Brym M."/>
            <person name="Khazi F."/>
            <person name="Huang T."/>
            <person name="Chambers A.H."/>
        </authorList>
    </citation>
    <scope>NUCLEOTIDE SEQUENCE [LARGE SCALE GENOMIC DNA]</scope>
    <source>
        <tissue evidence="1">Leaf</tissue>
    </source>
</reference>
<dbReference type="InterPro" id="IPR036045">
    <property type="entry name" value="Sec1-like_sf"/>
</dbReference>
<evidence type="ECO:0000313" key="1">
    <source>
        <dbReference type="EMBL" id="KAG0500061.1"/>
    </source>
</evidence>
<comment type="caution">
    <text evidence="1">The sequence shown here is derived from an EMBL/GenBank/DDBJ whole genome shotgun (WGS) entry which is preliminary data.</text>
</comment>
<dbReference type="Proteomes" id="UP000639772">
    <property type="component" value="Chromosome 1"/>
</dbReference>
<organism evidence="1 2">
    <name type="scientific">Vanilla planifolia</name>
    <name type="common">Vanilla</name>
    <dbReference type="NCBI Taxonomy" id="51239"/>
    <lineage>
        <taxon>Eukaryota</taxon>
        <taxon>Viridiplantae</taxon>
        <taxon>Streptophyta</taxon>
        <taxon>Embryophyta</taxon>
        <taxon>Tracheophyta</taxon>
        <taxon>Spermatophyta</taxon>
        <taxon>Magnoliopsida</taxon>
        <taxon>Liliopsida</taxon>
        <taxon>Asparagales</taxon>
        <taxon>Orchidaceae</taxon>
        <taxon>Vanilloideae</taxon>
        <taxon>Vanilleae</taxon>
        <taxon>Vanilla</taxon>
    </lineage>
</organism>
<dbReference type="OrthoDB" id="1711784at2759"/>
<gene>
    <name evidence="1" type="ORF">HPP92_000133</name>
</gene>
<proteinExistence type="predicted"/>
<dbReference type="SUPFAM" id="SSF56815">
    <property type="entry name" value="Sec1/munc18-like (SM) proteins"/>
    <property type="match status" value="1"/>
</dbReference>
<dbReference type="EMBL" id="JADCNM010000001">
    <property type="protein sequence ID" value="KAG0500061.1"/>
    <property type="molecule type" value="Genomic_DNA"/>
</dbReference>
<dbReference type="Gene3D" id="3.40.50.1910">
    <property type="match status" value="1"/>
</dbReference>
<dbReference type="AlphaFoldDB" id="A0A835RXE9"/>
<dbReference type="InterPro" id="IPR027482">
    <property type="entry name" value="Sec1-like_dom2"/>
</dbReference>
<protein>
    <submittedName>
        <fullName evidence="1">Uncharacterized protein</fullName>
    </submittedName>
</protein>
<name>A0A835RXE9_VANPL</name>
<evidence type="ECO:0000313" key="2">
    <source>
        <dbReference type="Proteomes" id="UP000639772"/>
    </source>
</evidence>
<accession>A0A835RXE9</accession>
<sequence length="80" mass="9279">MDQQLVQFLLKQAGVDKRTVHGEHYQGRLRDVDYPFVGNHYQLGRPQEVVIFIIGGTTYEEARFERLEEAQRITRSSSAV</sequence>